<feature type="domain" description="Glycosyltransferase 2-like" evidence="1">
    <location>
        <begin position="10"/>
        <end position="166"/>
    </location>
</feature>
<dbReference type="EMBL" id="JAFLVR010000024">
    <property type="protein sequence ID" value="MBO0452817.1"/>
    <property type="molecule type" value="Genomic_DNA"/>
</dbReference>
<name>A0ABS3HH91_9ENTE</name>
<dbReference type="PANTHER" id="PTHR22916:SF3">
    <property type="entry name" value="UDP-GLCNAC:BETAGAL BETA-1,3-N-ACETYLGLUCOSAMINYLTRANSFERASE-LIKE PROTEIN 1"/>
    <property type="match status" value="1"/>
</dbReference>
<dbReference type="Proteomes" id="UP000664495">
    <property type="component" value="Unassembled WGS sequence"/>
</dbReference>
<reference evidence="2 3" key="1">
    <citation type="submission" date="2021-03" db="EMBL/GenBank/DDBJ databases">
        <title>Enterococcal diversity collection.</title>
        <authorList>
            <person name="Gilmore M.S."/>
            <person name="Schwartzman J."/>
            <person name="Van Tyne D."/>
            <person name="Martin M."/>
            <person name="Earl A.M."/>
            <person name="Manson A.L."/>
            <person name="Straub T."/>
            <person name="Salamzade R."/>
            <person name="Saavedra J."/>
            <person name="Lebreton F."/>
            <person name="Prichula J."/>
            <person name="Schaufler K."/>
            <person name="Gaca A."/>
            <person name="Sgardioli B."/>
            <person name="Wagenaar J."/>
            <person name="Strong T."/>
        </authorList>
    </citation>
    <scope>NUCLEOTIDE SEQUENCE [LARGE SCALE GENOMIC DNA]</scope>
    <source>
        <strain evidence="2 3">MJM16</strain>
    </source>
</reference>
<accession>A0ABS3HH91</accession>
<evidence type="ECO:0000313" key="2">
    <source>
        <dbReference type="EMBL" id="MBO0452817.1"/>
    </source>
</evidence>
<dbReference type="Gene3D" id="3.90.550.10">
    <property type="entry name" value="Spore Coat Polysaccharide Biosynthesis Protein SpsA, Chain A"/>
    <property type="match status" value="1"/>
</dbReference>
<proteinExistence type="predicted"/>
<comment type="caution">
    <text evidence="2">The sequence shown here is derived from an EMBL/GenBank/DDBJ whole genome shotgun (WGS) entry which is preliminary data.</text>
</comment>
<dbReference type="RefSeq" id="WP_207108588.1">
    <property type="nucleotide sequence ID" value="NZ_JAFLVR010000024.1"/>
</dbReference>
<dbReference type="SUPFAM" id="SSF53448">
    <property type="entry name" value="Nucleotide-diphospho-sugar transferases"/>
    <property type="match status" value="1"/>
</dbReference>
<sequence>MQKQSNTRISVCMATYNGRHFIEEQLNSIFPQLSEHDELIISDDHSTDGTWEFLLDLQVSDPRVKLFQNEGKGLIANFANAIQHSKHPIIFLSDQDDLWHVDKVKRTLPYFDNSRTKVVVSDLIIVDNDLEVLVPSYQAMRHTHSGFWHNIVKSSYIGAGMAFRSELKKIILPIPAEVPMHDMWIGLLADYYHGVVFIPEQLVYYRRHGLNASEIKTTASRVQQFKWRWNALKLVRKRIKEFKKKQQNDFSNT</sequence>
<dbReference type="InterPro" id="IPR001173">
    <property type="entry name" value="Glyco_trans_2-like"/>
</dbReference>
<dbReference type="InterPro" id="IPR029044">
    <property type="entry name" value="Nucleotide-diphossugar_trans"/>
</dbReference>
<evidence type="ECO:0000259" key="1">
    <source>
        <dbReference type="Pfam" id="PF00535"/>
    </source>
</evidence>
<protein>
    <submittedName>
        <fullName evidence="2">Glycosyltransferase</fullName>
    </submittedName>
</protein>
<keyword evidence="3" id="KW-1185">Reference proteome</keyword>
<organism evidence="2 3">
    <name type="scientific">Candidatus Enterococcus murrayae</name>
    <dbReference type="NCBI Taxonomy" id="2815321"/>
    <lineage>
        <taxon>Bacteria</taxon>
        <taxon>Bacillati</taxon>
        <taxon>Bacillota</taxon>
        <taxon>Bacilli</taxon>
        <taxon>Lactobacillales</taxon>
        <taxon>Enterococcaceae</taxon>
        <taxon>Enterococcus</taxon>
    </lineage>
</organism>
<gene>
    <name evidence="2" type="ORF">JZO85_11075</name>
</gene>
<dbReference type="PANTHER" id="PTHR22916">
    <property type="entry name" value="GLYCOSYLTRANSFERASE"/>
    <property type="match status" value="1"/>
</dbReference>
<dbReference type="Pfam" id="PF00535">
    <property type="entry name" value="Glycos_transf_2"/>
    <property type="match status" value="1"/>
</dbReference>
<evidence type="ECO:0000313" key="3">
    <source>
        <dbReference type="Proteomes" id="UP000664495"/>
    </source>
</evidence>